<name>A0A9X2NLL2_9PSEU</name>
<dbReference type="PANTHER" id="PTHR35807">
    <property type="entry name" value="TRANSCRIPTIONAL REGULATOR REDD-RELATED"/>
    <property type="match status" value="1"/>
</dbReference>
<dbReference type="InterPro" id="IPR001867">
    <property type="entry name" value="OmpR/PhoB-type_DNA-bd"/>
</dbReference>
<proteinExistence type="inferred from homology"/>
<comment type="caution">
    <text evidence="8">The sequence shown here is derived from an EMBL/GenBank/DDBJ whole genome shotgun (WGS) entry which is preliminary data.</text>
</comment>
<evidence type="ECO:0000256" key="2">
    <source>
        <dbReference type="ARBA" id="ARBA00023015"/>
    </source>
</evidence>
<dbReference type="CDD" id="cd15831">
    <property type="entry name" value="BTAD"/>
    <property type="match status" value="1"/>
</dbReference>
<dbReference type="SMART" id="SM01043">
    <property type="entry name" value="BTAD"/>
    <property type="match status" value="1"/>
</dbReference>
<comment type="similarity">
    <text evidence="1">Belongs to the AfsR/DnrI/RedD regulatory family.</text>
</comment>
<feature type="domain" description="OmpR/PhoB-type" evidence="7">
    <location>
        <begin position="1"/>
        <end position="96"/>
    </location>
</feature>
<accession>A0A9X2NLL2</accession>
<keyword evidence="4" id="KW-0804">Transcription</keyword>
<dbReference type="AlphaFoldDB" id="A0A9X2NLL2"/>
<protein>
    <submittedName>
        <fullName evidence="8">AfsR/SARP family transcriptional regulator</fullName>
    </submittedName>
</protein>
<keyword evidence="3 5" id="KW-0238">DNA-binding</keyword>
<evidence type="ECO:0000313" key="8">
    <source>
        <dbReference type="EMBL" id="MCR6489816.1"/>
    </source>
</evidence>
<dbReference type="Gene3D" id="1.25.40.10">
    <property type="entry name" value="Tetratricopeptide repeat domain"/>
    <property type="match status" value="1"/>
</dbReference>
<sequence length="343" mass="36493">MTYRMGLGFRILRPVEVRADGVVVAPDGDRPLVVLAGLLTHAGQRVTVTQLTRWLWDDDRPLNARAAIQTYVSRLRRALGNTDVLQTEQGGYRLTAPDDAIDLIRFRSAAAQGWARSERGAHAEAVAAFDSALAEWSGEPLSNVVSEVLQRDVVAALHEEALAVREARADALLALGQTRRLISELTELAAGHPLHERVHEQLMLALYRAGRQADALAVFDRVRSALDEELGLVPGSGMQELRQAIITADPALDPPPAQVSAGKPSPPRRLPGDVGGFTDRDQEPARLRAQLPDVGGTAVAVLDGTAGVGTSALAVHFAYEVGGASRRAAVPGVDRVGPVSPAG</sequence>
<keyword evidence="2" id="KW-0805">Transcription regulation</keyword>
<dbReference type="InterPro" id="IPR005158">
    <property type="entry name" value="BTAD"/>
</dbReference>
<dbReference type="SUPFAM" id="SSF48452">
    <property type="entry name" value="TPR-like"/>
    <property type="match status" value="1"/>
</dbReference>
<dbReference type="InterPro" id="IPR051677">
    <property type="entry name" value="AfsR-DnrI-RedD_regulator"/>
</dbReference>
<dbReference type="SUPFAM" id="SSF46894">
    <property type="entry name" value="C-terminal effector domain of the bipartite response regulators"/>
    <property type="match status" value="1"/>
</dbReference>
<reference evidence="8" key="1">
    <citation type="submission" date="2022-06" db="EMBL/GenBank/DDBJ databases">
        <title>Amycolatopsis iheyaensis sp. nov., a new species of the genus Amycolatopsis isolated from soil in Iheya island, Japan.</title>
        <authorList>
            <person name="Ngamcharungchit C."/>
            <person name="Kanto H."/>
            <person name="Take A."/>
            <person name="Intra B."/>
            <person name="Matsumoto A."/>
            <person name="Panbangred W."/>
            <person name="Inahashi Y."/>
        </authorList>
    </citation>
    <scope>NUCLEOTIDE SEQUENCE</scope>
    <source>
        <strain evidence="8">OK19-0408</strain>
    </source>
</reference>
<dbReference type="Gene3D" id="1.10.10.10">
    <property type="entry name" value="Winged helix-like DNA-binding domain superfamily/Winged helix DNA-binding domain"/>
    <property type="match status" value="1"/>
</dbReference>
<feature type="region of interest" description="Disordered" evidence="6">
    <location>
        <begin position="250"/>
        <end position="280"/>
    </location>
</feature>
<feature type="DNA-binding region" description="OmpR/PhoB-type" evidence="5">
    <location>
        <begin position="1"/>
        <end position="96"/>
    </location>
</feature>
<dbReference type="GO" id="GO:0003677">
    <property type="term" value="F:DNA binding"/>
    <property type="evidence" value="ECO:0007669"/>
    <property type="project" value="UniProtKB-UniRule"/>
</dbReference>
<dbReference type="Proteomes" id="UP001144096">
    <property type="component" value="Unassembled WGS sequence"/>
</dbReference>
<gene>
    <name evidence="8" type="ORF">M8542_44095</name>
</gene>
<dbReference type="RefSeq" id="WP_257926385.1">
    <property type="nucleotide sequence ID" value="NZ_JAMXQV010000036.1"/>
</dbReference>
<evidence type="ECO:0000256" key="6">
    <source>
        <dbReference type="SAM" id="MobiDB-lite"/>
    </source>
</evidence>
<dbReference type="GO" id="GO:0006355">
    <property type="term" value="P:regulation of DNA-templated transcription"/>
    <property type="evidence" value="ECO:0007669"/>
    <property type="project" value="InterPro"/>
</dbReference>
<evidence type="ECO:0000256" key="5">
    <source>
        <dbReference type="PROSITE-ProRule" id="PRU01091"/>
    </source>
</evidence>
<dbReference type="InterPro" id="IPR036388">
    <property type="entry name" value="WH-like_DNA-bd_sf"/>
</dbReference>
<evidence type="ECO:0000256" key="1">
    <source>
        <dbReference type="ARBA" id="ARBA00005820"/>
    </source>
</evidence>
<dbReference type="PANTHER" id="PTHR35807:SF1">
    <property type="entry name" value="TRANSCRIPTIONAL REGULATOR REDD"/>
    <property type="match status" value="1"/>
</dbReference>
<keyword evidence="9" id="KW-1185">Reference proteome</keyword>
<dbReference type="EMBL" id="JAMXQV010000036">
    <property type="protein sequence ID" value="MCR6489816.1"/>
    <property type="molecule type" value="Genomic_DNA"/>
</dbReference>
<dbReference type="InterPro" id="IPR016032">
    <property type="entry name" value="Sig_transdc_resp-reg_C-effctor"/>
</dbReference>
<dbReference type="PROSITE" id="PS51755">
    <property type="entry name" value="OMPR_PHOB"/>
    <property type="match status" value="1"/>
</dbReference>
<evidence type="ECO:0000256" key="3">
    <source>
        <dbReference type="ARBA" id="ARBA00023125"/>
    </source>
</evidence>
<evidence type="ECO:0000256" key="4">
    <source>
        <dbReference type="ARBA" id="ARBA00023163"/>
    </source>
</evidence>
<evidence type="ECO:0000313" key="9">
    <source>
        <dbReference type="Proteomes" id="UP001144096"/>
    </source>
</evidence>
<dbReference type="SMART" id="SM00862">
    <property type="entry name" value="Trans_reg_C"/>
    <property type="match status" value="1"/>
</dbReference>
<organism evidence="8 9">
    <name type="scientific">Amycolatopsis iheyensis</name>
    <dbReference type="NCBI Taxonomy" id="2945988"/>
    <lineage>
        <taxon>Bacteria</taxon>
        <taxon>Bacillati</taxon>
        <taxon>Actinomycetota</taxon>
        <taxon>Actinomycetes</taxon>
        <taxon>Pseudonocardiales</taxon>
        <taxon>Pseudonocardiaceae</taxon>
        <taxon>Amycolatopsis</taxon>
    </lineage>
</organism>
<dbReference type="GO" id="GO:0000160">
    <property type="term" value="P:phosphorelay signal transduction system"/>
    <property type="evidence" value="ECO:0007669"/>
    <property type="project" value="InterPro"/>
</dbReference>
<evidence type="ECO:0000259" key="7">
    <source>
        <dbReference type="PROSITE" id="PS51755"/>
    </source>
</evidence>
<dbReference type="Pfam" id="PF03704">
    <property type="entry name" value="BTAD"/>
    <property type="match status" value="1"/>
</dbReference>
<dbReference type="Pfam" id="PF00486">
    <property type="entry name" value="Trans_reg_C"/>
    <property type="match status" value="1"/>
</dbReference>
<dbReference type="InterPro" id="IPR011990">
    <property type="entry name" value="TPR-like_helical_dom_sf"/>
</dbReference>